<keyword evidence="2" id="KW-1185">Reference proteome</keyword>
<gene>
    <name evidence="1" type="ORF">LRP50_13975</name>
</gene>
<evidence type="ECO:0000313" key="2">
    <source>
        <dbReference type="Proteomes" id="UP001149400"/>
    </source>
</evidence>
<dbReference type="EMBL" id="JAJUBC010000015">
    <property type="protein sequence ID" value="MDD1794245.1"/>
    <property type="molecule type" value="Genomic_DNA"/>
</dbReference>
<name>A0ABT5R2Z8_9GAMM</name>
<reference evidence="1" key="1">
    <citation type="submission" date="2021-12" db="EMBL/GenBank/DDBJ databases">
        <title>Enterovibrio ZSDZ35 sp. nov. and Enterovibrio ZSDZ42 sp. nov., isolated from coastal seawater in Qingdao.</title>
        <authorList>
            <person name="Zhang P."/>
        </authorList>
    </citation>
    <scope>NUCLEOTIDE SEQUENCE</scope>
    <source>
        <strain evidence="1">ZSDZ42</strain>
    </source>
</reference>
<proteinExistence type="predicted"/>
<organism evidence="1 2">
    <name type="scientific">Enterovibrio gelatinilyticus</name>
    <dbReference type="NCBI Taxonomy" id="2899819"/>
    <lineage>
        <taxon>Bacteria</taxon>
        <taxon>Pseudomonadati</taxon>
        <taxon>Pseudomonadota</taxon>
        <taxon>Gammaproteobacteria</taxon>
        <taxon>Vibrionales</taxon>
        <taxon>Vibrionaceae</taxon>
        <taxon>Enterovibrio</taxon>
    </lineage>
</organism>
<comment type="caution">
    <text evidence="1">The sequence shown here is derived from an EMBL/GenBank/DDBJ whole genome shotgun (WGS) entry which is preliminary data.</text>
</comment>
<dbReference type="Proteomes" id="UP001149400">
    <property type="component" value="Unassembled WGS sequence"/>
</dbReference>
<accession>A0ABT5R2Z8</accession>
<sequence>MEAIKQTESISIEHQWQAELVGTEMFWADLLDDERFADESGSMSQYVVDYRANLKDHIVNVIAKPRVFLFGLREKVRFNYFRQPSYNFLTKKTKFHLFVGVKAKPVTISIKLSDFFFKDLPRPKIILEPHFVTLMKSQADNVTLSVHDFLSTVGADLGFQCDVIATGSSLSPYWGEIEDKSQSLTAFFNEAKRYEAKGKDLVVYLNDYQLSTTSSLLSNAVVDENIDGLFEQPFDGISDKEEPDEDANNESLEMDAHQLLMLSRCFTLYFLGRDVRNSVMIKNAENNLSRYMKRMSVSLIDIDHAYLSEGDYINLGSQEIPHSSSHVFSIEQEQGKLSMEKPTE</sequence>
<protein>
    <submittedName>
        <fullName evidence="1">Uncharacterized protein</fullName>
    </submittedName>
</protein>
<evidence type="ECO:0000313" key="1">
    <source>
        <dbReference type="EMBL" id="MDD1794245.1"/>
    </source>
</evidence>
<dbReference type="RefSeq" id="WP_274165079.1">
    <property type="nucleotide sequence ID" value="NZ_JAJUBC010000015.1"/>
</dbReference>